<accession>A0A365PI73</accession>
<protein>
    <submittedName>
        <fullName evidence="1">Uncharacterized protein</fullName>
    </submittedName>
</protein>
<comment type="caution">
    <text evidence="1">The sequence shown here is derived from an EMBL/GenBank/DDBJ whole genome shotgun (WGS) entry which is preliminary data.</text>
</comment>
<proteinExistence type="predicted"/>
<evidence type="ECO:0000313" key="2">
    <source>
        <dbReference type="Proteomes" id="UP000253688"/>
    </source>
</evidence>
<gene>
    <name evidence="1" type="ORF">DC346_09660</name>
</gene>
<reference evidence="1 2" key="1">
    <citation type="submission" date="2018-04" db="EMBL/GenBank/DDBJ databases">
        <title>Acinetobacter junii Genome sequencing and assembly.</title>
        <authorList>
            <person name="Su J."/>
            <person name="Rensing C."/>
            <person name="Mazhar H.S."/>
        </authorList>
    </citation>
    <scope>NUCLEOTIDE SEQUENCE [LARGE SCALE GENOMIC DNA]</scope>
    <source>
        <strain evidence="1 2">SC22</strain>
    </source>
</reference>
<organism evidence="1 2">
    <name type="scientific">Acinetobacter junii</name>
    <dbReference type="NCBI Taxonomy" id="40215"/>
    <lineage>
        <taxon>Bacteria</taxon>
        <taxon>Pseudomonadati</taxon>
        <taxon>Pseudomonadota</taxon>
        <taxon>Gammaproteobacteria</taxon>
        <taxon>Moraxellales</taxon>
        <taxon>Moraxellaceae</taxon>
        <taxon>Acinetobacter</taxon>
    </lineage>
</organism>
<sequence>MRPLFLCYKNKELVYFRELSYGGMPIAELRHLTGRIGELYVAMMTLGQLADSVNQRGYDVVSSTGRLCCTKIS</sequence>
<evidence type="ECO:0000313" key="1">
    <source>
        <dbReference type="EMBL" id="RBA47015.1"/>
    </source>
</evidence>
<dbReference type="Proteomes" id="UP000253688">
    <property type="component" value="Unassembled WGS sequence"/>
</dbReference>
<dbReference type="AlphaFoldDB" id="A0A365PI73"/>
<name>A0A365PI73_ACIJU</name>
<dbReference type="EMBL" id="QEWH01000052">
    <property type="protein sequence ID" value="RBA47015.1"/>
    <property type="molecule type" value="Genomic_DNA"/>
</dbReference>